<dbReference type="InterPro" id="IPR000529">
    <property type="entry name" value="Ribosomal_bS6"/>
</dbReference>
<name>A0A1Y3DW08_PLAKN</name>
<keyword evidence="2" id="KW-0732">Signal</keyword>
<dbReference type="OMA" id="FNDYIYK"/>
<dbReference type="VEuPathDB" id="PlasmoDB:PKNH_0731300"/>
<accession>A0A1Y3DW08</accession>
<dbReference type="GO" id="GO:0019843">
    <property type="term" value="F:rRNA binding"/>
    <property type="evidence" value="ECO:0007669"/>
    <property type="project" value="InterPro"/>
</dbReference>
<evidence type="ECO:0000256" key="2">
    <source>
        <dbReference type="SAM" id="SignalP"/>
    </source>
</evidence>
<evidence type="ECO:0000256" key="1">
    <source>
        <dbReference type="ARBA" id="ARBA00009512"/>
    </source>
</evidence>
<dbReference type="OrthoDB" id="375701at2759"/>
<dbReference type="VEuPathDB" id="PlasmoDB:PKNOH_S06433400"/>
<dbReference type="VEuPathDB" id="PlasmoDB:PKA1H_070036800"/>
<dbReference type="InterPro" id="IPR020814">
    <property type="entry name" value="Ribosomal_S6_plastid/chlpt"/>
</dbReference>
<dbReference type="EMBL" id="NETL01000020">
    <property type="protein sequence ID" value="OTN67338.1"/>
    <property type="molecule type" value="Genomic_DNA"/>
</dbReference>
<comment type="caution">
    <text evidence="3">The sequence shown here is derived from an EMBL/GenBank/DDBJ whole genome shotgun (WGS) entry which is preliminary data.</text>
</comment>
<proteinExistence type="inferred from homology"/>
<sequence length="247" mass="28469">MHPLSLLLVALITTLQYPLFARRLHAPSALGVSPVRNVVGVVGRGAFIRGCIDQISRASSYSNGYPINGHYRAFSTANKQRGHHMNFRLGGSLNDYIYKLLLRRFKKISHKGAINIFKSVLSPRRSYNIDLLFSCNYTISEIKKKIAEYMYELKLVDGENFKAVYLGKRRLVRPIKKQMEAYYVLFSFEMYPSLILEIKRKLSLQDAVLRFMVNKNEKTSKNLQYQENEPVRQGMAATEAQFFKKAE</sequence>
<dbReference type="AlphaFoldDB" id="A0A1Y3DW08"/>
<dbReference type="CDD" id="cd00473">
    <property type="entry name" value="bS6"/>
    <property type="match status" value="1"/>
</dbReference>
<dbReference type="GO" id="GO:0003735">
    <property type="term" value="F:structural constituent of ribosome"/>
    <property type="evidence" value="ECO:0007669"/>
    <property type="project" value="InterPro"/>
</dbReference>
<keyword evidence="3" id="KW-0689">Ribosomal protein</keyword>
<dbReference type="InterPro" id="IPR035980">
    <property type="entry name" value="Ribosomal_bS6_sf"/>
</dbReference>
<dbReference type="Proteomes" id="UP000195012">
    <property type="component" value="Unassembled WGS sequence"/>
</dbReference>
<dbReference type="InterPro" id="IPR014717">
    <property type="entry name" value="Transl_elong_EF1B/ribsomal_bS6"/>
</dbReference>
<dbReference type="HAMAP" id="MF_00360">
    <property type="entry name" value="Ribosomal_bS6"/>
    <property type="match status" value="1"/>
</dbReference>
<evidence type="ECO:0000313" key="4">
    <source>
        <dbReference type="Proteomes" id="UP000195012"/>
    </source>
</evidence>
<dbReference type="GO" id="GO:0006412">
    <property type="term" value="P:translation"/>
    <property type="evidence" value="ECO:0007669"/>
    <property type="project" value="InterPro"/>
</dbReference>
<dbReference type="SUPFAM" id="SSF54995">
    <property type="entry name" value="Ribosomal protein S6"/>
    <property type="match status" value="1"/>
</dbReference>
<dbReference type="Pfam" id="PF01250">
    <property type="entry name" value="Ribosomal_S6"/>
    <property type="match status" value="1"/>
</dbReference>
<organism evidence="3 4">
    <name type="scientific">Plasmodium knowlesi</name>
    <dbReference type="NCBI Taxonomy" id="5850"/>
    <lineage>
        <taxon>Eukaryota</taxon>
        <taxon>Sar</taxon>
        <taxon>Alveolata</taxon>
        <taxon>Apicomplexa</taxon>
        <taxon>Aconoidasida</taxon>
        <taxon>Haemosporida</taxon>
        <taxon>Plasmodiidae</taxon>
        <taxon>Plasmodium</taxon>
        <taxon>Plasmodium (Plasmodium)</taxon>
    </lineage>
</organism>
<dbReference type="eggNOG" id="ENOG502QYUB">
    <property type="taxonomic scope" value="Eukaryota"/>
</dbReference>
<reference evidence="3 4" key="1">
    <citation type="submission" date="2017-05" db="EMBL/GenBank/DDBJ databases">
        <title>PacBio assembly of a Plasmodium knowlesi genome sequence with Hi-C correction and manual annotation of the SICAvar gene family.</title>
        <authorList>
            <person name="Lapp S.A."/>
            <person name="Geraldo J.A."/>
            <person name="Chien J.-T."/>
            <person name="Ay F."/>
            <person name="Pakala S.B."/>
            <person name="Batugedara G."/>
            <person name="Humphrey J.C."/>
            <person name="Debarry J.D."/>
            <person name="Le Roch K.G."/>
            <person name="Galinski M.R."/>
            <person name="Kissinger J.C."/>
        </authorList>
    </citation>
    <scope>NUCLEOTIDE SEQUENCE [LARGE SCALE GENOMIC DNA]</scope>
    <source>
        <strain evidence="4">Malayan Strain Pk1 (A+)</strain>
    </source>
</reference>
<gene>
    <name evidence="3" type="primary">RPS6</name>
    <name evidence="3" type="ORF">PKNOH_S06433400</name>
</gene>
<feature type="signal peptide" evidence="2">
    <location>
        <begin position="1"/>
        <end position="21"/>
    </location>
</feature>
<dbReference type="GO" id="GO:0005840">
    <property type="term" value="C:ribosome"/>
    <property type="evidence" value="ECO:0007669"/>
    <property type="project" value="UniProtKB-KW"/>
</dbReference>
<evidence type="ECO:0000313" key="3">
    <source>
        <dbReference type="EMBL" id="OTN67338.1"/>
    </source>
</evidence>
<dbReference type="Gene3D" id="3.30.70.60">
    <property type="match status" value="1"/>
</dbReference>
<keyword evidence="3" id="KW-0687">Ribonucleoprotein</keyword>
<comment type="similarity">
    <text evidence="1">Belongs to the bacterial ribosomal protein bS6 family.</text>
</comment>
<dbReference type="NCBIfam" id="TIGR00166">
    <property type="entry name" value="S6"/>
    <property type="match status" value="1"/>
</dbReference>
<protein>
    <submittedName>
        <fullName evidence="3">Putative 30s ribosomal protein s6-like protein</fullName>
    </submittedName>
</protein>
<feature type="chain" id="PRO_5010997923" evidence="2">
    <location>
        <begin position="22"/>
        <end position="247"/>
    </location>
</feature>